<dbReference type="InterPro" id="IPR043136">
    <property type="entry name" value="B30.2/SPRY_sf"/>
</dbReference>
<dbReference type="FunFam" id="2.60.120.920:FF:000004">
    <property type="entry name" value="Butyrophilin subfamily 1 member A1"/>
    <property type="match status" value="1"/>
</dbReference>
<dbReference type="InterPro" id="IPR000975">
    <property type="entry name" value="IL-1_fam"/>
</dbReference>
<dbReference type="SMART" id="SM00184">
    <property type="entry name" value="RING"/>
    <property type="match status" value="1"/>
</dbReference>
<feature type="compositionally biased region" description="Polar residues" evidence="14">
    <location>
        <begin position="907"/>
        <end position="936"/>
    </location>
</feature>
<dbReference type="Gene3D" id="3.30.160.60">
    <property type="entry name" value="Classic Zinc Finger"/>
    <property type="match status" value="1"/>
</dbReference>
<proteinExistence type="inferred from homology"/>
<sequence>MESKMTCNVSNMWSPKLPKGLDFEISHHPLTMKHVVNLIVAMERFKGSRSTSALSTEFTDANLINFMLENLVEEKMVCVCESTPQQQIIRQNEYTYSVTDSEKRSLVLVRNSMELHAVTLQGGADTTKVHLSMATYLHPASSVTGITVALGIKESPNLYLSCRKDGAEPTLHLEVVEADRLWRISSDSDMVRFLFYRQTTGVNISTLMSVAFPNWYISTAAQNNKPVEMCLESASRHRMFNIRSRKCSHLDRHRTLFVRVKQEPSVKMAGRLSLPEVDLSCSICCEIFRDPVVLKCSHSFCAPCLQQYWTHGGLSRDCPLCRTQSVDDPVPSLTLKNLCEAYIQESEGLDDTAGELYCDPGEMCPLHGERLKLFCMPDKEAICVVCHTSRKHKQHECCPVSEAVVDVKEKMKSALSSLHEKRDAFDKMKKNYEDTVEYIQVQARFVARRTREEFEKLHSFLDAEEEARMEALRGEEEQKSRALMQKIEEITRNMASVSESIRDLEEGIALEGISVLHKCKKTLTRASSPIEDPVMAPGALLDVAKYLGSLNFHVWEKMHKTVKLTPVTLDPNTAAPWLVLSDDLTSVCDSDEKQKLPDNPERFDPDTGVLGRESFTSGKHAWDVNVGDNTAWVVGVAKESVQRKEKVSSVLKNGYLSVYFYHKMYFAGTSPLTRLNLKRNPQRIRVQLDCDKGRVSFYDPHDNTHIYTFKHAITEKVFPYFWVGCQQCPLTVEPLEVSRSSKMPNKRTKRKLADSEPPSKSSKVTFLSPSLILLEIPADTNTSLPVWEAMRSQQVDIAWTVNPYSISVHLTPVSSTQGKITTSRKSESTSSVAQTIVPSTRILQPQMVIQFITQQHGATQNSCVLLTLSQNGTHLLPSPPGQPLKIPPNPTPATAVIVSLPLIITQQQPPHQPGTSTKRQILPATQSPTATPTKQRAPSKVPVPSLFHTRSSPDIQVCDRFLLGLCSAGKRCKMHHTPYPFHWQLWCVTTHQWIDIPSRSQVLLERNYCNVDQKLIYFKDGLVLYTLVFDSMKLNNSFHYGGVRRLTNSDSLVKNPYFASKWKIYWWNNLEWEEYNKDVSTSLLKKMSEKEPECSFYIGSQQYKVDLATMTQSNVTTGFQRKVRCRPIYCSPKSMQPYLQTGIQPVSTEPVGDPPGENFSVDPLQEFSSWYPPVWCLASEQDYSLVDLPAGTQAYRSIENLFNESLPETKVDIISIEQIQNLLHWDKYQRQKAYMQKQHTNSKEPLERHLFHGTTKEPSEDICHNNFDPRMAGVHGTSQGFGSYFATTASFSHKYTAREGPDKVRHMFLAKVLVGKTCLGRFNYRRPPLNSKMRQFYLYDSCVDNMDKPTMFVVFDSCQCYPYYLIKYKDLPQEIDI</sequence>
<dbReference type="SUPFAM" id="SSF49899">
    <property type="entry name" value="Concanavalin A-like lectins/glucanases"/>
    <property type="match status" value="1"/>
</dbReference>
<evidence type="ECO:0000313" key="21">
    <source>
        <dbReference type="EMBL" id="KAF1372276.1"/>
    </source>
</evidence>
<dbReference type="Pfam" id="PF00097">
    <property type="entry name" value="zf-C3HC4"/>
    <property type="match status" value="1"/>
</dbReference>
<dbReference type="Pfam" id="PF00644">
    <property type="entry name" value="PARP"/>
    <property type="match status" value="1"/>
</dbReference>
<organism evidence="21 22">
    <name type="scientific">Perca fluviatilis</name>
    <name type="common">European perch</name>
    <dbReference type="NCBI Taxonomy" id="8168"/>
    <lineage>
        <taxon>Eukaryota</taxon>
        <taxon>Metazoa</taxon>
        <taxon>Chordata</taxon>
        <taxon>Craniata</taxon>
        <taxon>Vertebrata</taxon>
        <taxon>Euteleostomi</taxon>
        <taxon>Actinopterygii</taxon>
        <taxon>Neopterygii</taxon>
        <taxon>Teleostei</taxon>
        <taxon>Neoteleostei</taxon>
        <taxon>Acanthomorphata</taxon>
        <taxon>Eupercaria</taxon>
        <taxon>Perciformes</taxon>
        <taxon>Percoidei</taxon>
        <taxon>Percidae</taxon>
        <taxon>Percinae</taxon>
        <taxon>Perca</taxon>
    </lineage>
</organism>
<dbReference type="InterPro" id="IPR000315">
    <property type="entry name" value="Znf_B-box"/>
</dbReference>
<evidence type="ECO:0000259" key="20">
    <source>
        <dbReference type="PROSITE" id="PS51059"/>
    </source>
</evidence>
<evidence type="ECO:0000256" key="9">
    <source>
        <dbReference type="ARBA" id="ARBA00022833"/>
    </source>
</evidence>
<evidence type="ECO:0000256" key="1">
    <source>
        <dbReference type="ARBA" id="ARBA00004496"/>
    </source>
</evidence>
<dbReference type="PANTHER" id="PTHR24103">
    <property type="entry name" value="E3 UBIQUITIN-PROTEIN LIGASE TRIM"/>
    <property type="match status" value="1"/>
</dbReference>
<evidence type="ECO:0000256" key="3">
    <source>
        <dbReference type="ARBA" id="ARBA00008518"/>
    </source>
</evidence>
<dbReference type="SMART" id="SM00449">
    <property type="entry name" value="SPRY"/>
    <property type="match status" value="1"/>
</dbReference>
<dbReference type="PROSITE" id="PS50089">
    <property type="entry name" value="ZF_RING_2"/>
    <property type="match status" value="1"/>
</dbReference>
<dbReference type="GO" id="GO:0006955">
    <property type="term" value="P:immune response"/>
    <property type="evidence" value="ECO:0007669"/>
    <property type="project" value="InterPro"/>
</dbReference>
<evidence type="ECO:0000259" key="16">
    <source>
        <dbReference type="PROSITE" id="PS50103"/>
    </source>
</evidence>
<keyword evidence="8 11" id="KW-0863">Zinc-finger</keyword>
<dbReference type="SUPFAM" id="SSF117839">
    <property type="entry name" value="WWE domain"/>
    <property type="match status" value="1"/>
</dbReference>
<evidence type="ECO:0000256" key="6">
    <source>
        <dbReference type="ARBA" id="ARBA00022525"/>
    </source>
</evidence>
<dbReference type="Pfam" id="PF00340">
    <property type="entry name" value="IL1"/>
    <property type="match status" value="1"/>
</dbReference>
<dbReference type="PROSITE" id="PS50188">
    <property type="entry name" value="B302_SPRY"/>
    <property type="match status" value="1"/>
</dbReference>
<comment type="similarity">
    <text evidence="4">Belongs to the IL-1 family.</text>
</comment>
<dbReference type="Proteomes" id="UP000465112">
    <property type="component" value="Chromosome 23"/>
</dbReference>
<dbReference type="Pfam" id="PF00622">
    <property type="entry name" value="SPRY"/>
    <property type="match status" value="1"/>
</dbReference>
<dbReference type="GO" id="GO:0008270">
    <property type="term" value="F:zinc ion binding"/>
    <property type="evidence" value="ECO:0007669"/>
    <property type="project" value="UniProtKB-KW"/>
</dbReference>
<dbReference type="SUPFAM" id="SSF50353">
    <property type="entry name" value="Cytokine"/>
    <property type="match status" value="1"/>
</dbReference>
<dbReference type="GO" id="GO:0005125">
    <property type="term" value="F:cytokine activity"/>
    <property type="evidence" value="ECO:0007669"/>
    <property type="project" value="InterPro"/>
</dbReference>
<feature type="domain" description="C3H1-type" evidence="16">
    <location>
        <begin position="952"/>
        <end position="979"/>
    </location>
</feature>
<dbReference type="InterPro" id="IPR017907">
    <property type="entry name" value="Znf_RING_CS"/>
</dbReference>
<protein>
    <submittedName>
        <fullName evidence="21">Uncharacterized protein</fullName>
    </submittedName>
</protein>
<dbReference type="SMART" id="SM00125">
    <property type="entry name" value="IL1"/>
    <property type="match status" value="1"/>
</dbReference>
<dbReference type="PROSITE" id="PS50918">
    <property type="entry name" value="WWE"/>
    <property type="match status" value="1"/>
</dbReference>
<dbReference type="InterPro" id="IPR006574">
    <property type="entry name" value="PRY"/>
</dbReference>
<dbReference type="InterPro" id="IPR003877">
    <property type="entry name" value="SPRY_dom"/>
</dbReference>
<dbReference type="PROSITE" id="PS50103">
    <property type="entry name" value="ZF_C3H1"/>
    <property type="match status" value="1"/>
</dbReference>
<feature type="domain" description="B box-type" evidence="17">
    <location>
        <begin position="359"/>
        <end position="400"/>
    </location>
</feature>
<keyword evidence="6" id="KW-0964">Secreted</keyword>
<accession>A0A6A5DUH1</accession>
<evidence type="ECO:0000259" key="19">
    <source>
        <dbReference type="PROSITE" id="PS50918"/>
    </source>
</evidence>
<dbReference type="InterPro" id="IPR018957">
    <property type="entry name" value="Znf_C3HC4_RING-type"/>
</dbReference>
<dbReference type="InterPro" id="IPR003879">
    <property type="entry name" value="Butyrophylin_SPRY"/>
</dbReference>
<dbReference type="GO" id="GO:0003950">
    <property type="term" value="F:NAD+ poly-ADP-ribosyltransferase activity"/>
    <property type="evidence" value="ECO:0007669"/>
    <property type="project" value="InterPro"/>
</dbReference>
<feature type="domain" description="WWE" evidence="19">
    <location>
        <begin position="1048"/>
        <end position="1125"/>
    </location>
</feature>
<dbReference type="Pfam" id="PF02825">
    <property type="entry name" value="WWE"/>
    <property type="match status" value="1"/>
</dbReference>
<dbReference type="InterPro" id="IPR050143">
    <property type="entry name" value="TRIM/RBCC"/>
</dbReference>
<dbReference type="SUPFAM" id="SSF56399">
    <property type="entry name" value="ADP-ribosylation"/>
    <property type="match status" value="1"/>
</dbReference>
<dbReference type="CDD" id="cd01439">
    <property type="entry name" value="TCCD_inducible_PARP_like"/>
    <property type="match status" value="1"/>
</dbReference>
<feature type="zinc finger region" description="C3H1-type" evidence="12">
    <location>
        <begin position="952"/>
        <end position="979"/>
    </location>
</feature>
<evidence type="ECO:0000256" key="13">
    <source>
        <dbReference type="SAM" id="Coils"/>
    </source>
</evidence>
<dbReference type="EMBL" id="VHII01000023">
    <property type="protein sequence ID" value="KAF1372276.1"/>
    <property type="molecule type" value="Genomic_DNA"/>
</dbReference>
<keyword evidence="22" id="KW-1185">Reference proteome</keyword>
<dbReference type="Pfam" id="PF00643">
    <property type="entry name" value="zf-B_box"/>
    <property type="match status" value="1"/>
</dbReference>
<evidence type="ECO:0000259" key="15">
    <source>
        <dbReference type="PROSITE" id="PS50089"/>
    </source>
</evidence>
<dbReference type="InterPro" id="IPR037197">
    <property type="entry name" value="WWE_dom_sf"/>
</dbReference>
<evidence type="ECO:0000259" key="18">
    <source>
        <dbReference type="PROSITE" id="PS50188"/>
    </source>
</evidence>
<dbReference type="Gene3D" id="2.80.10.50">
    <property type="match status" value="1"/>
</dbReference>
<dbReference type="GO" id="GO:0005737">
    <property type="term" value="C:cytoplasm"/>
    <property type="evidence" value="ECO:0007669"/>
    <property type="project" value="UniProtKB-SubCell"/>
</dbReference>
<dbReference type="SMART" id="SM00336">
    <property type="entry name" value="BBOX"/>
    <property type="match status" value="1"/>
</dbReference>
<evidence type="ECO:0000259" key="17">
    <source>
        <dbReference type="PROSITE" id="PS50119"/>
    </source>
</evidence>
<dbReference type="Pfam" id="PF13765">
    <property type="entry name" value="PRY"/>
    <property type="match status" value="1"/>
</dbReference>
<feature type="domain" description="B30.2/SPRY" evidence="18">
    <location>
        <begin position="547"/>
        <end position="739"/>
    </location>
</feature>
<feature type="compositionally biased region" description="Basic and acidic residues" evidence="14">
    <location>
        <begin position="591"/>
        <end position="605"/>
    </location>
</feature>
<evidence type="ECO:0000256" key="5">
    <source>
        <dbReference type="ARBA" id="ARBA00022490"/>
    </source>
</evidence>
<dbReference type="SMART" id="SM00589">
    <property type="entry name" value="PRY"/>
    <property type="match status" value="1"/>
</dbReference>
<keyword evidence="13" id="KW-0175">Coiled coil</keyword>
<dbReference type="PROSITE" id="PS50119">
    <property type="entry name" value="ZF_BBOX"/>
    <property type="match status" value="1"/>
</dbReference>
<dbReference type="InterPro" id="IPR001841">
    <property type="entry name" value="Znf_RING"/>
</dbReference>
<dbReference type="GO" id="GO:0006954">
    <property type="term" value="P:inflammatory response"/>
    <property type="evidence" value="ECO:0007669"/>
    <property type="project" value="InterPro"/>
</dbReference>
<evidence type="ECO:0000256" key="4">
    <source>
        <dbReference type="ARBA" id="ARBA00010448"/>
    </source>
</evidence>
<feature type="coiled-coil region" evidence="13">
    <location>
        <begin position="473"/>
        <end position="507"/>
    </location>
</feature>
<dbReference type="Gene3D" id="3.30.40.10">
    <property type="entry name" value="Zinc/RING finger domain, C3HC4 (zinc finger)"/>
    <property type="match status" value="1"/>
</dbReference>
<dbReference type="InterPro" id="IPR012317">
    <property type="entry name" value="Poly(ADP-ribose)pol_cat_dom"/>
</dbReference>
<evidence type="ECO:0000256" key="11">
    <source>
        <dbReference type="PROSITE-ProRule" id="PRU00024"/>
    </source>
</evidence>
<dbReference type="PRINTS" id="PR01407">
    <property type="entry name" value="BUTYPHLNCDUF"/>
</dbReference>
<dbReference type="CDD" id="cd23296">
    <property type="entry name" value="beta-trefoil_IL1B"/>
    <property type="match status" value="1"/>
</dbReference>
<evidence type="ECO:0000256" key="2">
    <source>
        <dbReference type="ARBA" id="ARBA00004613"/>
    </source>
</evidence>
<evidence type="ECO:0000313" key="22">
    <source>
        <dbReference type="Proteomes" id="UP000465112"/>
    </source>
</evidence>
<comment type="caution">
    <text evidence="21">The sequence shown here is derived from an EMBL/GenBank/DDBJ whole genome shotgun (WGS) entry which is preliminary data.</text>
</comment>
<feature type="domain" description="PARP catalytic" evidence="20">
    <location>
        <begin position="1171"/>
        <end position="1377"/>
    </location>
</feature>
<dbReference type="InterPro" id="IPR013083">
    <property type="entry name" value="Znf_RING/FYVE/PHD"/>
</dbReference>
<dbReference type="SUPFAM" id="SSF57845">
    <property type="entry name" value="B-box zinc-binding domain"/>
    <property type="match status" value="1"/>
</dbReference>
<evidence type="ECO:0000256" key="10">
    <source>
        <dbReference type="ARBA" id="ARBA00024347"/>
    </source>
</evidence>
<dbReference type="PROSITE" id="PS51059">
    <property type="entry name" value="PARP_CATALYTIC"/>
    <property type="match status" value="1"/>
</dbReference>
<dbReference type="SUPFAM" id="SSF57850">
    <property type="entry name" value="RING/U-box"/>
    <property type="match status" value="1"/>
</dbReference>
<feature type="domain" description="RING-type" evidence="15">
    <location>
        <begin position="281"/>
        <end position="322"/>
    </location>
</feature>
<feature type="region of interest" description="Disordered" evidence="14">
    <location>
        <begin position="737"/>
        <end position="763"/>
    </location>
</feature>
<feature type="region of interest" description="Disordered" evidence="14">
    <location>
        <begin position="591"/>
        <end position="610"/>
    </location>
</feature>
<dbReference type="InterPro" id="IPR000571">
    <property type="entry name" value="Znf_CCCH"/>
</dbReference>
<dbReference type="GO" id="GO:0005615">
    <property type="term" value="C:extracellular space"/>
    <property type="evidence" value="ECO:0007669"/>
    <property type="project" value="InterPro"/>
</dbReference>
<dbReference type="InterPro" id="IPR008996">
    <property type="entry name" value="IL1/FGF"/>
</dbReference>
<feature type="region of interest" description="Disordered" evidence="14">
    <location>
        <begin position="907"/>
        <end position="941"/>
    </location>
</feature>
<dbReference type="Gene3D" id="3.90.228.10">
    <property type="match status" value="1"/>
</dbReference>
<dbReference type="InterPro" id="IPR001870">
    <property type="entry name" value="B30.2/SPRY"/>
</dbReference>
<evidence type="ECO:0000256" key="7">
    <source>
        <dbReference type="ARBA" id="ARBA00022723"/>
    </source>
</evidence>
<dbReference type="Gene3D" id="3.30.720.50">
    <property type="match status" value="1"/>
</dbReference>
<keyword evidence="5" id="KW-0963">Cytoplasm</keyword>
<comment type="similarity">
    <text evidence="3">Belongs to the TRIM/RBCC family.</text>
</comment>
<keyword evidence="9 12" id="KW-0862">Zinc</keyword>
<evidence type="ECO:0000256" key="8">
    <source>
        <dbReference type="ARBA" id="ARBA00022771"/>
    </source>
</evidence>
<gene>
    <name evidence="21" type="ORF">PFLUV_G00263530</name>
</gene>
<dbReference type="InterPro" id="IPR004170">
    <property type="entry name" value="WWE_dom"/>
</dbReference>
<name>A0A6A5DUH1_PERFL</name>
<evidence type="ECO:0000256" key="12">
    <source>
        <dbReference type="PROSITE-ProRule" id="PRU00723"/>
    </source>
</evidence>
<dbReference type="CDD" id="cd12893">
    <property type="entry name" value="SPRY_PRY_TRIM35"/>
    <property type="match status" value="1"/>
</dbReference>
<comment type="subcellular location">
    <subcellularLocation>
        <location evidence="1">Cytoplasm</location>
    </subcellularLocation>
    <subcellularLocation>
        <location evidence="2">Secreted</location>
    </subcellularLocation>
</comment>
<dbReference type="Gene3D" id="2.60.120.920">
    <property type="match status" value="1"/>
</dbReference>
<evidence type="ECO:0000256" key="14">
    <source>
        <dbReference type="SAM" id="MobiDB-lite"/>
    </source>
</evidence>
<dbReference type="InterPro" id="IPR013320">
    <property type="entry name" value="ConA-like_dom_sf"/>
</dbReference>
<dbReference type="PROSITE" id="PS00518">
    <property type="entry name" value="ZF_RING_1"/>
    <property type="match status" value="1"/>
</dbReference>
<reference evidence="21 22" key="1">
    <citation type="submission" date="2019-06" db="EMBL/GenBank/DDBJ databases">
        <title>A chromosome-scale genome assembly of the European perch, Perca fluviatilis.</title>
        <authorList>
            <person name="Roques C."/>
            <person name="Zahm M."/>
            <person name="Cabau C."/>
            <person name="Klopp C."/>
            <person name="Bouchez O."/>
            <person name="Donnadieu C."/>
            <person name="Kuhl H."/>
            <person name="Gislard M."/>
            <person name="Guendouz S."/>
            <person name="Journot L."/>
            <person name="Haffray P."/>
            <person name="Bestin A."/>
            <person name="Morvezen R."/>
            <person name="Feron R."/>
            <person name="Wen M."/>
            <person name="Jouanno E."/>
            <person name="Herpin A."/>
            <person name="Schartl M."/>
            <person name="Postlethwait J."/>
            <person name="Schaerlinger B."/>
            <person name="Chardard D."/>
            <person name="Lecocq T."/>
            <person name="Poncet C."/>
            <person name="Jaffrelo L."/>
            <person name="Lampietro C."/>
            <person name="Guiguen Y."/>
        </authorList>
    </citation>
    <scope>NUCLEOTIDE SEQUENCE [LARGE SCALE GENOMIC DNA]</scope>
    <source>
        <tissue evidence="21">Blood</tissue>
    </source>
</reference>
<comment type="similarity">
    <text evidence="10">Belongs to the ARTD/PARP family.</text>
</comment>
<keyword evidence="7 12" id="KW-0479">Metal-binding</keyword>